<dbReference type="Pfam" id="PF16874">
    <property type="entry name" value="Glyco_hydro_36C"/>
    <property type="match status" value="1"/>
</dbReference>
<evidence type="ECO:0000256" key="3">
    <source>
        <dbReference type="ARBA" id="ARBA00012755"/>
    </source>
</evidence>
<dbReference type="InterPro" id="IPR031704">
    <property type="entry name" value="Glyco_hydro_36_N"/>
</dbReference>
<evidence type="ECO:0000256" key="4">
    <source>
        <dbReference type="ARBA" id="ARBA00022801"/>
    </source>
</evidence>
<dbReference type="InterPro" id="IPR002252">
    <property type="entry name" value="Glyco_hydro_36"/>
</dbReference>
<dbReference type="GO" id="GO:0004557">
    <property type="term" value="F:alpha-galactosidase activity"/>
    <property type="evidence" value="ECO:0007669"/>
    <property type="project" value="UniProtKB-UniRule"/>
</dbReference>
<feature type="binding site" evidence="8">
    <location>
        <begin position="366"/>
        <end position="367"/>
    </location>
    <ligand>
        <name>substrate</name>
    </ligand>
</feature>
<feature type="binding site" evidence="8">
    <location>
        <position position="199"/>
    </location>
    <ligand>
        <name>substrate</name>
    </ligand>
</feature>
<dbReference type="SUPFAM" id="SSF51445">
    <property type="entry name" value="(Trans)glycosidases"/>
    <property type="match status" value="1"/>
</dbReference>
<dbReference type="InterPro" id="IPR017853">
    <property type="entry name" value="GH"/>
</dbReference>
<keyword evidence="4 6" id="KW-0378">Hydrolase</keyword>
<sequence>MGIIYNADNGIFHLQSKKTSYIFQVDHRGYLVHLHWGRKITDSDLTQFLPIVERPFSPMTDPDEPYFSLDVVAQEYPGYGTSDFRQPAYQIQFDNGTTAAELLYQSHRIVPGKPRLEGLPATYVESDTEANTLEITLLDPVSNMEICLSYTVYESFDAIVRSTRFTNQGKQPVRLLRALSASIDFHHKSMEWIQLSGAWAKERWMHRKLLAPGIQSVESRRGASSHQHNPFIALVEPTTTEDHGDAYGFSLVYSGNFLASIEVNQFQTTRISMGINPFDFNWLLEPCETFQAPEVVMVYSSEGLGGMSRQYHKIYRTRLSRGKYRDQVRPILVNNWEATYFDFNQEKIVSLADEAKNLGIELFVLDDGWFGKRNNDRTSLGDWFVNLEKLPNGLSGLAKELNERDLQFGVWLEPEMISVDSELYRAHPDWCLHLPDRRRTEGRFQLILDLSRQDVCDVLIENLSGVLSSAPINYVKWDMNRNMTEIGSACLPPERQRETAHRYMLGLYRVLDTITERFPHILFESCSGGGGRFDPGMLYYMPQTWTSDNSDAIERLKIQYGTSLVYPISAMGSHVTAVPNHQVHRITPLSTRGNVALSGNFGYELDLTKMTLDEKELVKKQISQCKEVRDLTFNGDFYRLSSPFEGNETAWMFVSEEQDEALVFWIKVLAEPAEPLRRLQLRGLDPSAVYVEQSLGLTMHGDTLMYAGVQVPVTAGDFQSVSWRFRRL</sequence>
<evidence type="ECO:0000259" key="9">
    <source>
        <dbReference type="Pfam" id="PF16874"/>
    </source>
</evidence>
<dbReference type="GO" id="GO:0016052">
    <property type="term" value="P:carbohydrate catabolic process"/>
    <property type="evidence" value="ECO:0007669"/>
    <property type="project" value="InterPro"/>
</dbReference>
<dbReference type="PANTHER" id="PTHR43053">
    <property type="entry name" value="GLYCOSIDASE FAMILY 31"/>
    <property type="match status" value="1"/>
</dbReference>
<protein>
    <recommendedName>
        <fullName evidence="3 6">Alpha-galactosidase</fullName>
        <ecNumber evidence="3 6">3.2.1.22</ecNumber>
    </recommendedName>
</protein>
<dbReference type="PANTHER" id="PTHR43053:SF3">
    <property type="entry name" value="ALPHA-GALACTOSIDASE C-RELATED"/>
    <property type="match status" value="1"/>
</dbReference>
<dbReference type="PROSITE" id="PS00512">
    <property type="entry name" value="ALPHA_GALACTOSIDASE"/>
    <property type="match status" value="1"/>
</dbReference>
<dbReference type="Pfam" id="PF02065">
    <property type="entry name" value="Melibiase"/>
    <property type="match status" value="1"/>
</dbReference>
<dbReference type="InterPro" id="IPR013780">
    <property type="entry name" value="Glyco_hydro_b"/>
</dbReference>
<dbReference type="InterPro" id="IPR013785">
    <property type="entry name" value="Aldolase_TIM"/>
</dbReference>
<accession>A0A3S1BVL9</accession>
<feature type="binding site" evidence="8">
    <location>
        <position position="548"/>
    </location>
    <ligand>
        <name>substrate</name>
    </ligand>
</feature>
<evidence type="ECO:0000313" key="12">
    <source>
        <dbReference type="Proteomes" id="UP000279446"/>
    </source>
</evidence>
<evidence type="ECO:0000313" key="11">
    <source>
        <dbReference type="EMBL" id="RUT48504.1"/>
    </source>
</evidence>
<evidence type="ECO:0000256" key="6">
    <source>
        <dbReference type="PIRNR" id="PIRNR005536"/>
    </source>
</evidence>
<dbReference type="InterPro" id="IPR000111">
    <property type="entry name" value="Glyco_hydro_27/36_CS"/>
</dbReference>
<reference evidence="11 12" key="1">
    <citation type="submission" date="2018-12" db="EMBL/GenBank/DDBJ databases">
        <authorList>
            <person name="Sun L."/>
            <person name="Chen Z."/>
        </authorList>
    </citation>
    <scope>NUCLEOTIDE SEQUENCE [LARGE SCALE GENOMIC DNA]</scope>
    <source>
        <strain evidence="11 12">DSM 15890</strain>
    </source>
</reference>
<dbReference type="Gene3D" id="2.60.40.1180">
    <property type="entry name" value="Golgi alpha-mannosidase II"/>
    <property type="match status" value="1"/>
</dbReference>
<comment type="catalytic activity">
    <reaction evidence="1 6">
        <text>Hydrolysis of terminal, non-reducing alpha-D-galactose residues in alpha-D-galactosides, including galactose oligosaccharides, galactomannans and galactolipids.</text>
        <dbReference type="EC" id="3.2.1.22"/>
    </reaction>
</comment>
<dbReference type="PIRSF" id="PIRSF005536">
    <property type="entry name" value="Agal"/>
    <property type="match status" value="1"/>
</dbReference>
<dbReference type="Gene3D" id="2.70.98.60">
    <property type="entry name" value="alpha-galactosidase from lactobacil brevis"/>
    <property type="match status" value="1"/>
</dbReference>
<feature type="binding site" evidence="8">
    <location>
        <position position="443"/>
    </location>
    <ligand>
        <name>substrate</name>
    </ligand>
</feature>
<keyword evidence="12" id="KW-1185">Reference proteome</keyword>
<feature type="active site" description="Proton donor" evidence="7">
    <location>
        <position position="548"/>
    </location>
</feature>
<feature type="binding site" evidence="8">
    <location>
        <begin position="476"/>
        <end position="480"/>
    </location>
    <ligand>
        <name>substrate</name>
    </ligand>
</feature>
<evidence type="ECO:0000256" key="5">
    <source>
        <dbReference type="ARBA" id="ARBA00023295"/>
    </source>
</evidence>
<evidence type="ECO:0000256" key="8">
    <source>
        <dbReference type="PIRSR" id="PIRSR005536-2"/>
    </source>
</evidence>
<dbReference type="AlphaFoldDB" id="A0A3S1BVL9"/>
<dbReference type="EC" id="3.2.1.22" evidence="3 6"/>
<dbReference type="Gene3D" id="3.20.20.70">
    <property type="entry name" value="Aldolase class I"/>
    <property type="match status" value="1"/>
</dbReference>
<dbReference type="Proteomes" id="UP000279446">
    <property type="component" value="Unassembled WGS sequence"/>
</dbReference>
<comment type="similarity">
    <text evidence="2">Belongs to the glycosyl hydrolase 36 family.</text>
</comment>
<feature type="domain" description="Glycosyl hydrolase family 36 N-terminal" evidence="10">
    <location>
        <begin position="29"/>
        <end position="285"/>
    </location>
</feature>
<evidence type="ECO:0000256" key="1">
    <source>
        <dbReference type="ARBA" id="ARBA00001255"/>
    </source>
</evidence>
<feature type="active site" description="Nucleophile" evidence="7">
    <location>
        <position position="478"/>
    </location>
</feature>
<dbReference type="EMBL" id="RZNY01000001">
    <property type="protein sequence ID" value="RUT48504.1"/>
    <property type="molecule type" value="Genomic_DNA"/>
</dbReference>
<evidence type="ECO:0000256" key="7">
    <source>
        <dbReference type="PIRSR" id="PIRSR005536-1"/>
    </source>
</evidence>
<dbReference type="CDD" id="cd14791">
    <property type="entry name" value="GH36"/>
    <property type="match status" value="1"/>
</dbReference>
<gene>
    <name evidence="11" type="ORF">EJP82_00715</name>
</gene>
<comment type="caution">
    <text evidence="11">The sequence shown here is derived from an EMBL/GenBank/DDBJ whole genome shotgun (WGS) entry which is preliminary data.</text>
</comment>
<dbReference type="InterPro" id="IPR038417">
    <property type="entry name" value="Alpga-gal_N_sf"/>
</dbReference>
<feature type="domain" description="Glycosyl hydrolase family 36 C-terminal" evidence="9">
    <location>
        <begin position="648"/>
        <end position="725"/>
    </location>
</feature>
<evidence type="ECO:0000259" key="10">
    <source>
        <dbReference type="Pfam" id="PF16875"/>
    </source>
</evidence>
<evidence type="ECO:0000256" key="2">
    <source>
        <dbReference type="ARBA" id="ARBA00006202"/>
    </source>
</evidence>
<dbReference type="InterPro" id="IPR031705">
    <property type="entry name" value="Glyco_hydro_36_C"/>
</dbReference>
<keyword evidence="5 6" id="KW-0326">Glycosidase</keyword>
<dbReference type="PRINTS" id="PR00743">
    <property type="entry name" value="GLHYDRLASE36"/>
</dbReference>
<name>A0A3S1BVL9_9BACL</name>
<dbReference type="RefSeq" id="WP_127190099.1">
    <property type="nucleotide sequence ID" value="NZ_RZNY01000001.1"/>
</dbReference>
<dbReference type="FunFam" id="3.20.20.70:FF:000118">
    <property type="entry name" value="Alpha-galactosidase"/>
    <property type="match status" value="1"/>
</dbReference>
<proteinExistence type="inferred from homology"/>
<feature type="binding site" evidence="8">
    <location>
        <position position="526"/>
    </location>
    <ligand>
        <name>substrate</name>
    </ligand>
</feature>
<dbReference type="InterPro" id="IPR050985">
    <property type="entry name" value="Alpha-glycosidase_related"/>
</dbReference>
<dbReference type="Pfam" id="PF16875">
    <property type="entry name" value="Glyco_hydro_36N"/>
    <property type="match status" value="1"/>
</dbReference>
<dbReference type="OrthoDB" id="9758822at2"/>
<organism evidence="11 12">
    <name type="scientific">Paenibacillus anaericanus</name>
    <dbReference type="NCBI Taxonomy" id="170367"/>
    <lineage>
        <taxon>Bacteria</taxon>
        <taxon>Bacillati</taxon>
        <taxon>Bacillota</taxon>
        <taxon>Bacilli</taxon>
        <taxon>Bacillales</taxon>
        <taxon>Paenibacillaceae</taxon>
        <taxon>Paenibacillus</taxon>
    </lineage>
</organism>